<dbReference type="EMBL" id="JASEJX010000039">
    <property type="protein sequence ID" value="KAK4509083.1"/>
    <property type="molecule type" value="Genomic_DNA"/>
</dbReference>
<dbReference type="PANTHER" id="PTHR19303:SF73">
    <property type="entry name" value="PROTEIN PDC2"/>
    <property type="match status" value="1"/>
</dbReference>
<dbReference type="Proteomes" id="UP001304243">
    <property type="component" value="Unassembled WGS sequence"/>
</dbReference>
<dbReference type="InterPro" id="IPR006600">
    <property type="entry name" value="HTH_CenpB_DNA-bd_dom"/>
</dbReference>
<evidence type="ECO:0000313" key="4">
    <source>
        <dbReference type="EMBL" id="KAK4509163.1"/>
    </source>
</evidence>
<dbReference type="GO" id="GO:0005634">
    <property type="term" value="C:nucleus"/>
    <property type="evidence" value="ECO:0007669"/>
    <property type="project" value="TreeGrafter"/>
</dbReference>
<evidence type="ECO:0000259" key="2">
    <source>
        <dbReference type="PROSITE" id="PS51253"/>
    </source>
</evidence>
<dbReference type="GeneID" id="89946273"/>
<keyword evidence="13" id="KW-1185">Reference proteome</keyword>
<dbReference type="AlphaFoldDB" id="A0AAN7DKT6"/>
<dbReference type="PANTHER" id="PTHR19303">
    <property type="entry name" value="TRANSPOSON"/>
    <property type="match status" value="1"/>
</dbReference>
<dbReference type="InterPro" id="IPR036397">
    <property type="entry name" value="RNaseH_sf"/>
</dbReference>
<protein>
    <submittedName>
        <fullName evidence="12">60s acidic ribosomal protein P2</fullName>
    </submittedName>
    <submittedName>
        <fullName evidence="10">Golgi apparatus membrane protein tvp18</fullName>
    </submittedName>
    <submittedName>
        <fullName evidence="9">Pheromone-regulated protein prm10</fullName>
    </submittedName>
    <submittedName>
        <fullName evidence="3">Upstream stimulatory factor 1</fullName>
    </submittedName>
</protein>
<comment type="caution">
    <text evidence="11">The sequence shown here is derived from an EMBL/GenBank/DDBJ whole genome shotgun (WGS) entry which is preliminary data.</text>
</comment>
<gene>
    <name evidence="9" type="primary">PRM10_2</name>
    <name evidence="12" type="synonym">60S_1</name>
    <name evidence="10" type="synonym">TVP18_3</name>
    <name evidence="3" type="synonym">USF1_1</name>
    <name evidence="12" type="ORF">ATC70_001500</name>
    <name evidence="8" type="ORF">ATC70_002166</name>
    <name evidence="9" type="ORF">ATC70_002571</name>
    <name evidence="6" type="ORF">ATC70_006227</name>
    <name evidence="3" type="ORF">ATC70_007433</name>
    <name evidence="4" type="ORF">ATC70_007513</name>
    <name evidence="5" type="ORF">ATC70_008126</name>
    <name evidence="10" type="ORF">ATC70_010648</name>
    <name evidence="11" type="ORF">ATC70_011467</name>
    <name evidence="7" type="ORF">ATC70_013353</name>
</gene>
<dbReference type="EMBL" id="JASEJX010000035">
    <property type="protein sequence ID" value="KAK4509976.1"/>
    <property type="molecule type" value="Genomic_DNA"/>
</dbReference>
<sequence length="561" mass="64965">MCLNQRSRDRLTIEQKYRIIMHNMHFPNLTQMQLGQWAQKEFNLHHSVKQKTVSNVLNSQDKVIKAYEGGNLKGKSSRALTMPQLDNDILEYIQAMNAKSLPVNRGTIAAFAKVVAHRKYRMHELPKNKQIHFSDGWLTDVFKRIGVKSRHLYGEKSSVDLTSSKIVEELRKIEELLEPYDPKDILNFDETGLYYEQQPTRTICQEPLGGSRKSKNRFTVGLITNYDGSYKGHPIVIGKRKTPKAANKKPALYRRTTNIGQSHYVEYHSSPNAWMNTDIFRKYVKRLNASFVYAGRKVALLVDNASVHKLKEEFSNIKLIFLPANTTSKLQPLDAGIIANFKAQFRWHQYYRAVNKYLAGVSLDLTEEYRMDEVDALYFLADSWIKVKPQTIQNCWDHTKILDFKFAQRQRVDSEDVLPSFELPLDDDLVSQLNEIIPELPGNRSNDGVQLVTEVNDLDLNADESDAIVFNPVIVEFEDGDDVTHGSQELEVEEEPVEIYDVDTKEIREKLKHAYETILYHTIPMDEKEKSMLKTIRRNLNDIRSEEVAEKNQTDLRDYFV</sequence>
<dbReference type="EMBL" id="JASEJX010000014">
    <property type="protein sequence ID" value="KAK4516495.1"/>
    <property type="molecule type" value="Genomic_DNA"/>
</dbReference>
<dbReference type="Pfam" id="PF03184">
    <property type="entry name" value="DDE_1"/>
    <property type="match status" value="1"/>
</dbReference>
<evidence type="ECO:0000313" key="13">
    <source>
        <dbReference type="Proteomes" id="UP001304243"/>
    </source>
</evidence>
<dbReference type="GO" id="GO:0005840">
    <property type="term" value="C:ribosome"/>
    <property type="evidence" value="ECO:0007669"/>
    <property type="project" value="UniProtKB-KW"/>
</dbReference>
<keyword evidence="12" id="KW-0687">Ribonucleoprotein</keyword>
<feature type="domain" description="HTH CENPB-type" evidence="2">
    <location>
        <begin position="73"/>
        <end position="151"/>
    </location>
</feature>
<dbReference type="EMBL" id="JASEJX010000039">
    <property type="protein sequence ID" value="KAK4509163.1"/>
    <property type="molecule type" value="Genomic_DNA"/>
</dbReference>
<dbReference type="PROSITE" id="PS51253">
    <property type="entry name" value="HTH_CENPB"/>
    <property type="match status" value="1"/>
</dbReference>
<evidence type="ECO:0000313" key="7">
    <source>
        <dbReference type="EMBL" id="KAK4512110.1"/>
    </source>
</evidence>
<keyword evidence="12" id="KW-0689">Ribosomal protein</keyword>
<dbReference type="InterPro" id="IPR004875">
    <property type="entry name" value="DDE_SF_endonuclease_dom"/>
</dbReference>
<proteinExistence type="predicted"/>
<keyword evidence="1" id="KW-0238">DNA-binding</keyword>
<evidence type="ECO:0000313" key="3">
    <source>
        <dbReference type="EMBL" id="KAK4509083.1"/>
    </source>
</evidence>
<dbReference type="EMBL" id="JASEJX010000013">
    <property type="protein sequence ID" value="KAK4518149.1"/>
    <property type="molecule type" value="Genomic_DNA"/>
</dbReference>
<dbReference type="EMBL" id="JASEJX010000015">
    <property type="protein sequence ID" value="KAK4514964.1"/>
    <property type="molecule type" value="Genomic_DNA"/>
</dbReference>
<dbReference type="RefSeq" id="XP_064681630.1">
    <property type="nucleotide sequence ID" value="XM_064821944.1"/>
</dbReference>
<name>A0AAN7DKT6_9FUNG</name>
<evidence type="ECO:0000313" key="9">
    <source>
        <dbReference type="EMBL" id="KAK4514964.1"/>
    </source>
</evidence>
<dbReference type="Gene3D" id="3.30.420.10">
    <property type="entry name" value="Ribonuclease H-like superfamily/Ribonuclease H"/>
    <property type="match status" value="1"/>
</dbReference>
<evidence type="ECO:0000313" key="8">
    <source>
        <dbReference type="EMBL" id="KAK4514568.1"/>
    </source>
</evidence>
<evidence type="ECO:0000313" key="12">
    <source>
        <dbReference type="EMBL" id="KAK4518149.1"/>
    </source>
</evidence>
<dbReference type="EMBL" id="JASEJX010000015">
    <property type="protein sequence ID" value="KAK4514568.1"/>
    <property type="molecule type" value="Genomic_DNA"/>
</dbReference>
<dbReference type="GO" id="GO:0003677">
    <property type="term" value="F:DNA binding"/>
    <property type="evidence" value="ECO:0007669"/>
    <property type="project" value="UniProtKB-KW"/>
</dbReference>
<organism evidence="11 13">
    <name type="scientific">Mucor velutinosus</name>
    <dbReference type="NCBI Taxonomy" id="708070"/>
    <lineage>
        <taxon>Eukaryota</taxon>
        <taxon>Fungi</taxon>
        <taxon>Fungi incertae sedis</taxon>
        <taxon>Mucoromycota</taxon>
        <taxon>Mucoromycotina</taxon>
        <taxon>Mucoromycetes</taxon>
        <taxon>Mucorales</taxon>
        <taxon>Mucorineae</taxon>
        <taxon>Mucoraceae</taxon>
        <taxon>Mucor</taxon>
    </lineage>
</organism>
<dbReference type="EMBL" id="JASEJX010000024">
    <property type="protein sequence ID" value="KAK4512110.1"/>
    <property type="molecule type" value="Genomic_DNA"/>
</dbReference>
<reference evidence="11 13" key="1">
    <citation type="submission" date="2022-11" db="EMBL/GenBank/DDBJ databases">
        <title>Mucor velutinosus strain NIH1002 WGS.</title>
        <authorList>
            <person name="Subramanian P."/>
            <person name="Mullikin J.C."/>
            <person name="Segre J.A."/>
            <person name="Zelazny A.M."/>
        </authorList>
    </citation>
    <scope>NUCLEOTIDE SEQUENCE [LARGE SCALE GENOMIC DNA]</scope>
    <source>
        <strain evidence="11 13">NIH1002</strain>
    </source>
</reference>
<dbReference type="Pfam" id="PF03221">
    <property type="entry name" value="HTH_Tnp_Tc5"/>
    <property type="match status" value="1"/>
</dbReference>
<dbReference type="InterPro" id="IPR050863">
    <property type="entry name" value="CenT-Element_Derived"/>
</dbReference>
<dbReference type="EMBL" id="JASEJX010000014">
    <property type="protein sequence ID" value="KAK4515695.1"/>
    <property type="molecule type" value="Genomic_DNA"/>
</dbReference>
<evidence type="ECO:0000313" key="10">
    <source>
        <dbReference type="EMBL" id="KAK4515695.1"/>
    </source>
</evidence>
<dbReference type="EMBL" id="JASEJX010000034">
    <property type="protein sequence ID" value="KAK4510058.1"/>
    <property type="molecule type" value="Genomic_DNA"/>
</dbReference>
<accession>A0AAN7DKT6</accession>
<dbReference type="Gene3D" id="1.10.10.60">
    <property type="entry name" value="Homeodomain-like"/>
    <property type="match status" value="1"/>
</dbReference>
<evidence type="ECO:0000313" key="6">
    <source>
        <dbReference type="EMBL" id="KAK4510058.1"/>
    </source>
</evidence>
<evidence type="ECO:0000313" key="5">
    <source>
        <dbReference type="EMBL" id="KAK4509976.1"/>
    </source>
</evidence>
<evidence type="ECO:0000313" key="11">
    <source>
        <dbReference type="EMBL" id="KAK4516495.1"/>
    </source>
</evidence>
<evidence type="ECO:0000256" key="1">
    <source>
        <dbReference type="ARBA" id="ARBA00023125"/>
    </source>
</evidence>